<feature type="transmembrane region" description="Helical" evidence="13">
    <location>
        <begin position="1497"/>
        <end position="1519"/>
    </location>
</feature>
<feature type="compositionally biased region" description="Polar residues" evidence="14">
    <location>
        <begin position="36"/>
        <end position="49"/>
    </location>
</feature>
<feature type="transmembrane region" description="Helical" evidence="13">
    <location>
        <begin position="592"/>
        <end position="612"/>
    </location>
</feature>
<dbReference type="GO" id="GO:0015662">
    <property type="term" value="F:P-type ion transporter activity"/>
    <property type="evidence" value="ECO:0007669"/>
    <property type="project" value="InterPro"/>
</dbReference>
<dbReference type="InterPro" id="IPR023299">
    <property type="entry name" value="ATPase_P-typ_cyto_dom_N"/>
</dbReference>
<evidence type="ECO:0000256" key="9">
    <source>
        <dbReference type="ARBA" id="ARBA00022967"/>
    </source>
</evidence>
<evidence type="ECO:0000256" key="2">
    <source>
        <dbReference type="ARBA" id="ARBA00006000"/>
    </source>
</evidence>
<organism evidence="17 18">
    <name type="scientific">Pichia kudriavzevii</name>
    <name type="common">Yeast</name>
    <name type="synonym">Issatchenkia orientalis</name>
    <dbReference type="NCBI Taxonomy" id="4909"/>
    <lineage>
        <taxon>Eukaryota</taxon>
        <taxon>Fungi</taxon>
        <taxon>Dikarya</taxon>
        <taxon>Ascomycota</taxon>
        <taxon>Saccharomycotina</taxon>
        <taxon>Pichiomycetes</taxon>
        <taxon>Pichiales</taxon>
        <taxon>Pichiaceae</taxon>
        <taxon>Pichia</taxon>
    </lineage>
</organism>
<feature type="transmembrane region" description="Helical" evidence="13">
    <location>
        <begin position="1466"/>
        <end position="1491"/>
    </location>
</feature>
<dbReference type="SFLD" id="SFLDF00027">
    <property type="entry name" value="p-type_atpase"/>
    <property type="match status" value="1"/>
</dbReference>
<evidence type="ECO:0000256" key="6">
    <source>
        <dbReference type="ARBA" id="ARBA00022741"/>
    </source>
</evidence>
<feature type="region of interest" description="Disordered" evidence="14">
    <location>
        <begin position="274"/>
        <end position="299"/>
    </location>
</feature>
<evidence type="ECO:0000256" key="1">
    <source>
        <dbReference type="ARBA" id="ARBA00004141"/>
    </source>
</evidence>
<feature type="transmembrane region" description="Helical" evidence="13">
    <location>
        <begin position="815"/>
        <end position="836"/>
    </location>
</feature>
<dbReference type="GO" id="GO:0006874">
    <property type="term" value="P:intracellular calcium ion homeostasis"/>
    <property type="evidence" value="ECO:0007669"/>
    <property type="project" value="TreeGrafter"/>
</dbReference>
<feature type="transmembrane region" description="Helical" evidence="13">
    <location>
        <begin position="1437"/>
        <end position="1454"/>
    </location>
</feature>
<dbReference type="SUPFAM" id="SSF81653">
    <property type="entry name" value="Calcium ATPase, transduction domain A"/>
    <property type="match status" value="1"/>
</dbReference>
<comment type="caution">
    <text evidence="17">The sequence shown here is derived from an EMBL/GenBank/DDBJ whole genome shotgun (WGS) entry which is preliminary data.</text>
</comment>
<feature type="transmembrane region" description="Helical" evidence="13">
    <location>
        <begin position="388"/>
        <end position="409"/>
    </location>
</feature>
<dbReference type="Pfam" id="PF00122">
    <property type="entry name" value="E1-E2_ATPase"/>
    <property type="match status" value="1"/>
</dbReference>
<dbReference type="InterPro" id="IPR059000">
    <property type="entry name" value="ATPase_P-type_domA"/>
</dbReference>
<evidence type="ECO:0000256" key="14">
    <source>
        <dbReference type="SAM" id="MobiDB-lite"/>
    </source>
</evidence>
<dbReference type="Gene3D" id="3.40.1110.10">
    <property type="entry name" value="Calcium-transporting ATPase, cytoplasmic domain N"/>
    <property type="match status" value="1"/>
</dbReference>
<dbReference type="NCBIfam" id="TIGR01657">
    <property type="entry name" value="P-ATPase-V"/>
    <property type="match status" value="1"/>
</dbReference>
<evidence type="ECO:0000313" key="17">
    <source>
        <dbReference type="EMBL" id="ONH70856.1"/>
    </source>
</evidence>
<feature type="transmembrane region" description="Helical" evidence="13">
    <location>
        <begin position="567"/>
        <end position="586"/>
    </location>
</feature>
<keyword evidence="3" id="KW-0597">Phosphoprotein</keyword>
<dbReference type="FunFam" id="2.70.150.10:FF:000057">
    <property type="entry name" value="Cation-transporting ATPase"/>
    <property type="match status" value="1"/>
</dbReference>
<feature type="transmembrane region" description="Helical" evidence="13">
    <location>
        <begin position="1388"/>
        <end position="1410"/>
    </location>
</feature>
<dbReference type="InterPro" id="IPR018303">
    <property type="entry name" value="ATPase_P-typ_P_site"/>
</dbReference>
<dbReference type="InterPro" id="IPR047821">
    <property type="entry name" value="P5B-type_ATPase"/>
</dbReference>
<evidence type="ECO:0000256" key="11">
    <source>
        <dbReference type="ARBA" id="ARBA00023136"/>
    </source>
</evidence>
<dbReference type="PROSITE" id="PS00154">
    <property type="entry name" value="ATPASE_E1_E2"/>
    <property type="match status" value="1"/>
</dbReference>
<dbReference type="PRINTS" id="PR00119">
    <property type="entry name" value="CATATPASE"/>
</dbReference>
<evidence type="ECO:0000256" key="10">
    <source>
        <dbReference type="ARBA" id="ARBA00022989"/>
    </source>
</evidence>
<evidence type="ECO:0000313" key="18">
    <source>
        <dbReference type="Proteomes" id="UP000189274"/>
    </source>
</evidence>
<dbReference type="CDD" id="cd07542">
    <property type="entry name" value="P-type_ATPase_cation"/>
    <property type="match status" value="1"/>
</dbReference>
<dbReference type="PANTHER" id="PTHR45630">
    <property type="entry name" value="CATION-TRANSPORTING ATPASE-RELATED"/>
    <property type="match status" value="1"/>
</dbReference>
<evidence type="ECO:0000256" key="8">
    <source>
        <dbReference type="ARBA" id="ARBA00022842"/>
    </source>
</evidence>
<dbReference type="NCBIfam" id="TIGR01494">
    <property type="entry name" value="ATPase_P-type"/>
    <property type="match status" value="1"/>
</dbReference>
<dbReference type="InterPro" id="IPR023214">
    <property type="entry name" value="HAD_sf"/>
</dbReference>
<dbReference type="PANTHER" id="PTHR45630:SF8">
    <property type="entry name" value="CATION-TRANSPORTING ATPASE"/>
    <property type="match status" value="1"/>
</dbReference>
<dbReference type="SUPFAM" id="SSF81665">
    <property type="entry name" value="Calcium ATPase, transmembrane domain M"/>
    <property type="match status" value="1"/>
</dbReference>
<feature type="compositionally biased region" description="Low complexity" evidence="14">
    <location>
        <begin position="89"/>
        <end position="107"/>
    </location>
</feature>
<evidence type="ECO:0000259" key="15">
    <source>
        <dbReference type="Pfam" id="PF00122"/>
    </source>
</evidence>
<dbReference type="InterPro" id="IPR006544">
    <property type="entry name" value="P-type_TPase_V"/>
</dbReference>
<keyword evidence="9 13" id="KW-1278">Translocase</keyword>
<keyword evidence="8 13" id="KW-0460">Magnesium</keyword>
<dbReference type="InterPro" id="IPR044492">
    <property type="entry name" value="P_typ_ATPase_HD_dom"/>
</dbReference>
<dbReference type="SUPFAM" id="SSF81660">
    <property type="entry name" value="Metal cation-transporting ATPase, ATP-binding domain N"/>
    <property type="match status" value="1"/>
</dbReference>
<dbReference type="SFLD" id="SFLDS00003">
    <property type="entry name" value="Haloacid_Dehalogenase"/>
    <property type="match status" value="1"/>
</dbReference>
<dbReference type="GO" id="GO:0016020">
    <property type="term" value="C:membrane"/>
    <property type="evidence" value="ECO:0007669"/>
    <property type="project" value="UniProtKB-SubCell"/>
</dbReference>
<dbReference type="EC" id="7.2.2.-" evidence="13"/>
<dbReference type="Gene3D" id="2.70.150.10">
    <property type="entry name" value="Calcium-transporting ATPase, cytoplasmic transduction domain A"/>
    <property type="match status" value="1"/>
</dbReference>
<reference evidence="18" key="1">
    <citation type="journal article" date="2017" name="Genome Announc.">
        <title>Genome sequences of Cyberlindnera fabianii 65, Pichia kudriavzevii 129, and Saccharomyces cerevisiae 131 isolated from fermented masau fruits in Zimbabwe.</title>
        <authorList>
            <person name="van Rijswijck I.M.H."/>
            <person name="Derks M.F.L."/>
            <person name="Abee T."/>
            <person name="de Ridder D."/>
            <person name="Smid E.J."/>
        </authorList>
    </citation>
    <scope>NUCLEOTIDE SEQUENCE [LARGE SCALE GENOMIC DNA]</scope>
    <source>
        <strain evidence="18">129</strain>
    </source>
</reference>
<sequence length="1558" mass="177661">MMIAEKPHAIPMNPSQSGSQRQQQSMRSTKQLKSKPANQRPAQQTSNPSKVKPKQKGRSTQANGRKQQPNPQSQQFKNSNSNKKETKDSLLPSSSSPTSPSSSSIKSSNKKNLNRVVIPPRIVDVVFNTSNKSNRNSKRATLKSTADEIKHQSAQENGIDHLVLDHSDIDDNESHHVTFKNNEDLRLVHNESDIDLLEGYESEASDFLERSNFKFFKPQDIEAAKGVSSIARFTSNDDYHENTKVDYDTNWNSFADDYSINNYSVHTSNADRVSTADSHTKLYDNDESSDSYGSTEDNPYSEFFRGDAERALIENEEQELHIYEEDEQYEDMITKQEWEKTTKERESIKLHDKFFKKFPAINQSQRFYIAEEDLVVGIAGYQTTWIKLFIYNFICICTFGSFALLCRWIPKYRIKMMGHQVPLAKAEWLVIEDEFGSLEMPSVDRKWYNRNMSTYLPPKKMNDENVDNEGSEEIVDIKSSNTGASKAYTIDDVDPIVPILISFEYRYMKLFYDPIDDLFKLPNNWIDEKWCHYPDIKDGITETNYKLRKMIFGENVIGIKEKGITTLLIDEVLHPFYVFQIFSIFLWLADNYYYYAFCIFMISILSVTESLIETRSTMERMRDMSRFQCEVRVWRSGFWKEVTSDDLVPGDIYEISDPSLQVLPCDSILLTGDCIVNEAMLTGESVPVSKIAITPELVKELELEFNSTKFSSQFAKSYLYNGTKIIRVRYGQSDEDGGNEPATALVIRTGFNTTKGALIRSILFPKPVGFKFYEDSFKYIGFMTMIAGFGFIISTINFIKLGLGWDIIILRALDLITIVVPPALPATLTIGTNFALNRLKQKNIFCIAPMRVNVGGKLDVMCFDKTGTLTEEGLDIMGIHISSPKRDRKEHEFSELEKNIDIKNCEIPNAQKIFTAMLTCHSLKLINDIPVGDPLDENMFSFTKWNMIEDPSESVTLSKFINSRHLLTSSSPILFQNNEDDDFYVQLKEFEFISKLRRMSTICVKSSVNSIGETDKLEVFVKGAPEVIETICLPETIPENYNELLYHYTHNGFRIIACATKSLKHPKRIPATDLSFIGQLTRENVESDLEFIGFIVFENKLKESTTSTISQLHDAAIRTIMCTGDNILTAVSVGRECSIIKGSARVYIPTFDYECFEEQAEETSVEENVQAKGIPPIIWTEVDNPDMELDRTTLAPLGIHEDDNYCLAVTGDVFKYILTELDDKQDYLENILMRSSIFARMSPDEKHELVNQLQKLDYTVGFCGDGANDCGALKAADIGISLSEAEASVAAPFTSRIFEISCVLDVIKEGRASLVTSFSCFQYMSLYSAIQFISVSILYKEGSNLGDFQFLYIDLMLIIPIAIFMSWAKPYDKVVKKKPTANLISPKIIVSLVGNIMLIFIGQLAVWYWVKNAKYPWYIKPIPGNDDEVSSTDNTVLFFYSTFQYILVALMLTVGPPYREPVVNNIPFIMTIVGTIFVSLILMCIDVNSWFGNLMDLTWLSFEVKFGLFTGAIVNYVMLELSNKYVFSRLSRFVKRFTKRGGSNKRFKKLRKEFKKLV</sequence>
<keyword evidence="7 13" id="KW-0067">ATP-binding</keyword>
<dbReference type="VEuPathDB" id="FungiDB:C5L36_0A06430"/>
<dbReference type="InterPro" id="IPR023298">
    <property type="entry name" value="ATPase_P-typ_TM_dom_sf"/>
</dbReference>
<dbReference type="SFLD" id="SFLDG00002">
    <property type="entry name" value="C1.7:_P-type_atpase_like"/>
    <property type="match status" value="1"/>
</dbReference>
<feature type="transmembrane region" description="Helical" evidence="13">
    <location>
        <begin position="779"/>
        <end position="803"/>
    </location>
</feature>
<feature type="compositionally biased region" description="Low complexity" evidence="14">
    <location>
        <begin position="15"/>
        <end position="28"/>
    </location>
</feature>
<feature type="domain" description="P5B-type ATPase N-terminal" evidence="16">
    <location>
        <begin position="372"/>
        <end position="513"/>
    </location>
</feature>
<comment type="catalytic activity">
    <reaction evidence="12 13">
        <text>ATP + H2O = ADP + phosphate + H(+)</text>
        <dbReference type="Rhea" id="RHEA:13065"/>
        <dbReference type="ChEBI" id="CHEBI:15377"/>
        <dbReference type="ChEBI" id="CHEBI:15378"/>
        <dbReference type="ChEBI" id="CHEBI:30616"/>
        <dbReference type="ChEBI" id="CHEBI:43474"/>
        <dbReference type="ChEBI" id="CHEBI:456216"/>
    </reaction>
</comment>
<protein>
    <recommendedName>
        <fullName evidence="13">Cation-transporting ATPase</fullName>
        <ecNumber evidence="13">7.2.2.-</ecNumber>
    </recommendedName>
</protein>
<gene>
    <name evidence="17" type="ORF">BOH78_4924</name>
</gene>
<evidence type="ECO:0000256" key="12">
    <source>
        <dbReference type="ARBA" id="ARBA00049360"/>
    </source>
</evidence>
<feature type="region of interest" description="Disordered" evidence="14">
    <location>
        <begin position="1"/>
        <end position="113"/>
    </location>
</feature>
<evidence type="ECO:0000256" key="5">
    <source>
        <dbReference type="ARBA" id="ARBA00022723"/>
    </source>
</evidence>
<name>A0A1V2LFR6_PICKU</name>
<dbReference type="SUPFAM" id="SSF56784">
    <property type="entry name" value="HAD-like"/>
    <property type="match status" value="1"/>
</dbReference>
<proteinExistence type="inferred from homology"/>
<feature type="domain" description="P-type ATPase A" evidence="15">
    <location>
        <begin position="630"/>
        <end position="762"/>
    </location>
</feature>
<dbReference type="InterPro" id="IPR001757">
    <property type="entry name" value="P_typ_ATPase"/>
</dbReference>
<accession>A0A1V2LFR6</accession>
<dbReference type="InterPro" id="IPR047819">
    <property type="entry name" value="P5A-ATPase_N"/>
</dbReference>
<dbReference type="GO" id="GO:0019829">
    <property type="term" value="F:ATPase-coupled monoatomic cation transmembrane transporter activity"/>
    <property type="evidence" value="ECO:0007669"/>
    <property type="project" value="UniProtKB-UniRule"/>
</dbReference>
<comment type="similarity">
    <text evidence="2 13">Belongs to the cation transport ATPase (P-type) (TC 3.A.3) family. Type V subfamily.</text>
</comment>
<evidence type="ECO:0000256" key="4">
    <source>
        <dbReference type="ARBA" id="ARBA00022692"/>
    </source>
</evidence>
<evidence type="ECO:0000256" key="7">
    <source>
        <dbReference type="ARBA" id="ARBA00022840"/>
    </source>
</evidence>
<dbReference type="FunFam" id="3.40.50.1000:FF:000068">
    <property type="entry name" value="Cation-transporting ATPase"/>
    <property type="match status" value="1"/>
</dbReference>
<keyword evidence="6 13" id="KW-0547">Nucleotide-binding</keyword>
<dbReference type="FunFam" id="1.20.1110.10:FF:000032">
    <property type="entry name" value="Cation-transporting ATPase"/>
    <property type="match status" value="1"/>
</dbReference>
<evidence type="ECO:0000259" key="16">
    <source>
        <dbReference type="Pfam" id="PF12409"/>
    </source>
</evidence>
<keyword evidence="10 13" id="KW-1133">Transmembrane helix</keyword>
<dbReference type="Pfam" id="PF13246">
    <property type="entry name" value="Cation_ATPase"/>
    <property type="match status" value="1"/>
</dbReference>
<dbReference type="InterPro" id="IPR008250">
    <property type="entry name" value="ATPase_P-typ_transduc_dom_A_sf"/>
</dbReference>
<keyword evidence="11 13" id="KW-0472">Membrane</keyword>
<comment type="subcellular location">
    <subcellularLocation>
        <location evidence="1 13">Membrane</location>
        <topology evidence="1 13">Multi-pass membrane protein</topology>
    </subcellularLocation>
</comment>
<dbReference type="GO" id="GO:0046872">
    <property type="term" value="F:metal ion binding"/>
    <property type="evidence" value="ECO:0007669"/>
    <property type="project" value="UniProtKB-UniRule"/>
</dbReference>
<feature type="transmembrane region" description="Helical" evidence="13">
    <location>
        <begin position="1320"/>
        <end position="1339"/>
    </location>
</feature>
<evidence type="ECO:0000256" key="3">
    <source>
        <dbReference type="ARBA" id="ARBA00022553"/>
    </source>
</evidence>
<feature type="transmembrane region" description="Helical" evidence="13">
    <location>
        <begin position="1351"/>
        <end position="1368"/>
    </location>
</feature>
<dbReference type="GO" id="GO:0005524">
    <property type="term" value="F:ATP binding"/>
    <property type="evidence" value="ECO:0007669"/>
    <property type="project" value="UniProtKB-UniRule"/>
</dbReference>
<evidence type="ECO:0000256" key="13">
    <source>
        <dbReference type="RuleBase" id="RU362082"/>
    </source>
</evidence>
<dbReference type="InterPro" id="IPR036412">
    <property type="entry name" value="HAD-like_sf"/>
</dbReference>
<keyword evidence="4 13" id="KW-0812">Transmembrane</keyword>
<feature type="compositionally biased region" description="Polar residues" evidence="14">
    <location>
        <begin position="58"/>
        <end position="81"/>
    </location>
</feature>
<dbReference type="Proteomes" id="UP000189274">
    <property type="component" value="Unassembled WGS sequence"/>
</dbReference>
<dbReference type="EMBL" id="MQVM01000050">
    <property type="protein sequence ID" value="ONH70856.1"/>
    <property type="molecule type" value="Genomic_DNA"/>
</dbReference>
<keyword evidence="5 13" id="KW-0479">Metal-binding</keyword>
<dbReference type="GO" id="GO:0016887">
    <property type="term" value="F:ATP hydrolysis activity"/>
    <property type="evidence" value="ECO:0007669"/>
    <property type="project" value="InterPro"/>
</dbReference>
<dbReference type="Pfam" id="PF12409">
    <property type="entry name" value="P5-ATPase"/>
    <property type="match status" value="1"/>
</dbReference>
<dbReference type="Gene3D" id="3.40.50.1000">
    <property type="entry name" value="HAD superfamily/HAD-like"/>
    <property type="match status" value="1"/>
</dbReference>